<dbReference type="Proteomes" id="UP001165960">
    <property type="component" value="Unassembled WGS sequence"/>
</dbReference>
<name>A0ACC2TMU5_9FUNG</name>
<protein>
    <submittedName>
        <fullName evidence="1">Uncharacterized protein</fullName>
    </submittedName>
</protein>
<evidence type="ECO:0000313" key="1">
    <source>
        <dbReference type="EMBL" id="KAJ9075998.1"/>
    </source>
</evidence>
<evidence type="ECO:0000313" key="2">
    <source>
        <dbReference type="Proteomes" id="UP001165960"/>
    </source>
</evidence>
<organism evidence="1 2">
    <name type="scientific">Entomophthora muscae</name>
    <dbReference type="NCBI Taxonomy" id="34485"/>
    <lineage>
        <taxon>Eukaryota</taxon>
        <taxon>Fungi</taxon>
        <taxon>Fungi incertae sedis</taxon>
        <taxon>Zoopagomycota</taxon>
        <taxon>Entomophthoromycotina</taxon>
        <taxon>Entomophthoromycetes</taxon>
        <taxon>Entomophthorales</taxon>
        <taxon>Entomophthoraceae</taxon>
        <taxon>Entomophthora</taxon>
    </lineage>
</organism>
<comment type="caution">
    <text evidence="1">The sequence shown here is derived from an EMBL/GenBank/DDBJ whole genome shotgun (WGS) entry which is preliminary data.</text>
</comment>
<proteinExistence type="predicted"/>
<reference evidence="1" key="1">
    <citation type="submission" date="2022-04" db="EMBL/GenBank/DDBJ databases">
        <title>Genome of the entomopathogenic fungus Entomophthora muscae.</title>
        <authorList>
            <person name="Elya C."/>
            <person name="Lovett B.R."/>
            <person name="Lee E."/>
            <person name="Macias A.M."/>
            <person name="Hajek A.E."/>
            <person name="De Bivort B.L."/>
            <person name="Kasson M.T."/>
            <person name="De Fine Licht H.H."/>
            <person name="Stajich J.E."/>
        </authorList>
    </citation>
    <scope>NUCLEOTIDE SEQUENCE</scope>
    <source>
        <strain evidence="1">Berkeley</strain>
    </source>
</reference>
<accession>A0ACC2TMU5</accession>
<sequence length="86" mass="9061">MSIQLFDAMVGGLHGLVQWSHVLAGPALIIHYQVGSNPVMGAPFWPDGPLPASATAPPRTRAPNRDCHSSLVKSCSPTPMSIVKMG</sequence>
<keyword evidence="2" id="KW-1185">Reference proteome</keyword>
<gene>
    <name evidence="1" type="ORF">DSO57_1030349</name>
</gene>
<dbReference type="EMBL" id="QTSX02002337">
    <property type="protein sequence ID" value="KAJ9075998.1"/>
    <property type="molecule type" value="Genomic_DNA"/>
</dbReference>